<reference evidence="3" key="2">
    <citation type="submission" date="2009-11" db="EMBL/GenBank/DDBJ databases">
        <title>The Genome Sequence of Allomyces macrogynus strain ATCC 38327.</title>
        <authorList>
            <consortium name="The Broad Institute Genome Sequencing Platform"/>
            <person name="Russ C."/>
            <person name="Cuomo C."/>
            <person name="Shea T."/>
            <person name="Young S.K."/>
            <person name="Zeng Q."/>
            <person name="Koehrsen M."/>
            <person name="Haas B."/>
            <person name="Borodovsky M."/>
            <person name="Guigo R."/>
            <person name="Alvarado L."/>
            <person name="Berlin A."/>
            <person name="Borenstein D."/>
            <person name="Chen Z."/>
            <person name="Engels R."/>
            <person name="Freedman E."/>
            <person name="Gellesch M."/>
            <person name="Goldberg J."/>
            <person name="Griggs A."/>
            <person name="Gujja S."/>
            <person name="Heiman D."/>
            <person name="Hepburn T."/>
            <person name="Howarth C."/>
            <person name="Jen D."/>
            <person name="Larson L."/>
            <person name="Lewis B."/>
            <person name="Mehta T."/>
            <person name="Park D."/>
            <person name="Pearson M."/>
            <person name="Roberts A."/>
            <person name="Saif S."/>
            <person name="Shenoy N."/>
            <person name="Sisk P."/>
            <person name="Stolte C."/>
            <person name="Sykes S."/>
            <person name="Walk T."/>
            <person name="White J."/>
            <person name="Yandava C."/>
            <person name="Burger G."/>
            <person name="Gray M.W."/>
            <person name="Holland P.W.H."/>
            <person name="King N."/>
            <person name="Lang F.B.F."/>
            <person name="Roger A.J."/>
            <person name="Ruiz-Trillo I."/>
            <person name="Lander E."/>
            <person name="Nusbaum C."/>
        </authorList>
    </citation>
    <scope>NUCLEOTIDE SEQUENCE [LARGE SCALE GENOMIC DNA]</scope>
    <source>
        <strain evidence="3">ATCC 38327</strain>
    </source>
</reference>
<dbReference type="OrthoDB" id="10520956at2759"/>
<gene>
    <name evidence="2" type="ORF">AMAG_15393</name>
</gene>
<dbReference type="Proteomes" id="UP000054350">
    <property type="component" value="Unassembled WGS sequence"/>
</dbReference>
<keyword evidence="3" id="KW-1185">Reference proteome</keyword>
<feature type="region of interest" description="Disordered" evidence="1">
    <location>
        <begin position="453"/>
        <end position="488"/>
    </location>
</feature>
<reference evidence="2 3" key="1">
    <citation type="submission" date="2009-11" db="EMBL/GenBank/DDBJ databases">
        <title>Annotation of Allomyces macrogynus ATCC 38327.</title>
        <authorList>
            <consortium name="The Broad Institute Genome Sequencing Platform"/>
            <person name="Russ C."/>
            <person name="Cuomo C."/>
            <person name="Burger G."/>
            <person name="Gray M.W."/>
            <person name="Holland P.W.H."/>
            <person name="King N."/>
            <person name="Lang F.B.F."/>
            <person name="Roger A.J."/>
            <person name="Ruiz-Trillo I."/>
            <person name="Young S.K."/>
            <person name="Zeng Q."/>
            <person name="Gargeya S."/>
            <person name="Fitzgerald M."/>
            <person name="Haas B."/>
            <person name="Abouelleil A."/>
            <person name="Alvarado L."/>
            <person name="Arachchi H.M."/>
            <person name="Berlin A."/>
            <person name="Chapman S.B."/>
            <person name="Gearin G."/>
            <person name="Goldberg J."/>
            <person name="Griggs A."/>
            <person name="Gujja S."/>
            <person name="Hansen M."/>
            <person name="Heiman D."/>
            <person name="Howarth C."/>
            <person name="Larimer J."/>
            <person name="Lui A."/>
            <person name="MacDonald P.J.P."/>
            <person name="McCowen C."/>
            <person name="Montmayeur A."/>
            <person name="Murphy C."/>
            <person name="Neiman D."/>
            <person name="Pearson M."/>
            <person name="Priest M."/>
            <person name="Roberts A."/>
            <person name="Saif S."/>
            <person name="Shea T."/>
            <person name="Sisk P."/>
            <person name="Stolte C."/>
            <person name="Sykes S."/>
            <person name="Wortman J."/>
            <person name="Nusbaum C."/>
            <person name="Birren B."/>
        </authorList>
    </citation>
    <scope>NUCLEOTIDE SEQUENCE [LARGE SCALE GENOMIC DNA]</scope>
    <source>
        <strain evidence="2 3">ATCC 38327</strain>
    </source>
</reference>
<sequence length="563" mass="58211">MLGTPPTNGSPAGPNGSSTTTKPPAAATATFLLPPGAQRATAARESNGNDAPSPRETTRDPPRDPRQHPHDPRAALMRLPSSAARNSATGVGPIPRPGAPASSSSAAAANRARLPSSAAAHANGARLGSPLDRAEPARASPALAPVASAPAPGPATVVTRDVDADAALESPAPQPHLLSSSSSDAEADADRARCTTADAESHPDDADPDVSDDHDPDAAPETQMLYFMANSAANSTVLGKYLPGHCFTCDRCLAASLPRPHRPCAYLARGRNCPYAQEKADAGNSLGIRVNLRTIGPACRAVLAASRYWGAVVAHAQGVAKRKGIREVVFTVTMCRGPCQRTLWIPARAEDQMLDDDKEVVQATPVPPRRAAGPSATATARPDPALESTRLSSPASASSHADRSSDHDAAASSSSSSDSDTSAPLLTRRRTRTSIAAAARSLSPTFAAAAAATANGGRSVVSDIDDDDDEDAPIRPPRPHKRARTKSAAPAVAGAAVVPAAIPAGVPVADEDAMAWVQSQLTISMAMIHNEMVRERYPLERRVCAGGRDLRLSASRANGMVWK</sequence>
<feature type="region of interest" description="Disordered" evidence="1">
    <location>
        <begin position="169"/>
        <end position="219"/>
    </location>
</feature>
<feature type="compositionally biased region" description="Basic and acidic residues" evidence="1">
    <location>
        <begin position="56"/>
        <end position="73"/>
    </location>
</feature>
<feature type="compositionally biased region" description="Low complexity" evidence="1">
    <location>
        <begin position="99"/>
        <end position="120"/>
    </location>
</feature>
<feature type="compositionally biased region" description="Basic and acidic residues" evidence="1">
    <location>
        <begin position="188"/>
        <end position="217"/>
    </location>
</feature>
<feature type="compositionally biased region" description="Low complexity" evidence="1">
    <location>
        <begin position="410"/>
        <end position="426"/>
    </location>
</feature>
<evidence type="ECO:0000256" key="1">
    <source>
        <dbReference type="SAM" id="MobiDB-lite"/>
    </source>
</evidence>
<evidence type="ECO:0000313" key="3">
    <source>
        <dbReference type="Proteomes" id="UP000054350"/>
    </source>
</evidence>
<accession>A0A0L0T7B6</accession>
<feature type="compositionally biased region" description="Low complexity" evidence="1">
    <location>
        <begin position="19"/>
        <end position="37"/>
    </location>
</feature>
<dbReference type="AlphaFoldDB" id="A0A0L0T7B6"/>
<dbReference type="EMBL" id="GG745367">
    <property type="protein sequence ID" value="KNE70637.1"/>
    <property type="molecule type" value="Genomic_DNA"/>
</dbReference>
<feature type="compositionally biased region" description="Low complexity" evidence="1">
    <location>
        <begin position="388"/>
        <end position="399"/>
    </location>
</feature>
<feature type="region of interest" description="Disordered" evidence="1">
    <location>
        <begin position="1"/>
        <end position="156"/>
    </location>
</feature>
<name>A0A0L0T7B6_ALLM3</name>
<dbReference type="VEuPathDB" id="FungiDB:AMAG_15393"/>
<evidence type="ECO:0000313" key="2">
    <source>
        <dbReference type="EMBL" id="KNE70637.1"/>
    </source>
</evidence>
<proteinExistence type="predicted"/>
<organism evidence="2 3">
    <name type="scientific">Allomyces macrogynus (strain ATCC 38327)</name>
    <name type="common">Allomyces javanicus var. macrogynus</name>
    <dbReference type="NCBI Taxonomy" id="578462"/>
    <lineage>
        <taxon>Eukaryota</taxon>
        <taxon>Fungi</taxon>
        <taxon>Fungi incertae sedis</taxon>
        <taxon>Blastocladiomycota</taxon>
        <taxon>Blastocladiomycetes</taxon>
        <taxon>Blastocladiales</taxon>
        <taxon>Blastocladiaceae</taxon>
        <taxon>Allomyces</taxon>
    </lineage>
</organism>
<protein>
    <submittedName>
        <fullName evidence="2">Uncharacterized protein</fullName>
    </submittedName>
</protein>
<feature type="compositionally biased region" description="Polar residues" evidence="1">
    <location>
        <begin position="1"/>
        <end position="18"/>
    </location>
</feature>
<feature type="compositionally biased region" description="Basic and acidic residues" evidence="1">
    <location>
        <begin position="400"/>
        <end position="409"/>
    </location>
</feature>
<feature type="compositionally biased region" description="Low complexity" evidence="1">
    <location>
        <begin position="137"/>
        <end position="150"/>
    </location>
</feature>
<feature type="region of interest" description="Disordered" evidence="1">
    <location>
        <begin position="364"/>
        <end position="427"/>
    </location>
</feature>